<reference evidence="2" key="2">
    <citation type="submission" date="2010-01" db="EMBL/GenBank/DDBJ databases">
        <title>The complete genome of Conexibacter woesei DSM 14684.</title>
        <authorList>
            <consortium name="US DOE Joint Genome Institute (JGI-PGF)"/>
            <person name="Lucas S."/>
            <person name="Copeland A."/>
            <person name="Lapidus A."/>
            <person name="Glavina del Rio T."/>
            <person name="Dalin E."/>
            <person name="Tice H."/>
            <person name="Bruce D."/>
            <person name="Goodwin L."/>
            <person name="Pitluck S."/>
            <person name="Kyrpides N."/>
            <person name="Mavromatis K."/>
            <person name="Ivanova N."/>
            <person name="Mikhailova N."/>
            <person name="Chertkov O."/>
            <person name="Brettin T."/>
            <person name="Detter J.C."/>
            <person name="Han C."/>
            <person name="Larimer F."/>
            <person name="Land M."/>
            <person name="Hauser L."/>
            <person name="Markowitz V."/>
            <person name="Cheng J.-F."/>
            <person name="Hugenholtz P."/>
            <person name="Woyke T."/>
            <person name="Wu D."/>
            <person name="Pukall R."/>
            <person name="Steenblock K."/>
            <person name="Schneider S."/>
            <person name="Klenk H.-P."/>
            <person name="Eisen J.A."/>
        </authorList>
    </citation>
    <scope>NUCLEOTIDE SEQUENCE [LARGE SCALE GENOMIC DNA]</scope>
    <source>
        <strain evidence="2">DSM 14684 / CIP 108061 / JCM 11494 / NBRC 100937 / ID131577</strain>
    </source>
</reference>
<dbReference type="RefSeq" id="WP_012932587.1">
    <property type="nucleotide sequence ID" value="NC_013739.1"/>
</dbReference>
<dbReference type="OrthoDB" id="9779968at2"/>
<dbReference type="PANTHER" id="PTHR43737:SF1">
    <property type="entry name" value="DUF1501 DOMAIN-CONTAINING PROTEIN"/>
    <property type="match status" value="1"/>
</dbReference>
<dbReference type="Proteomes" id="UP000008229">
    <property type="component" value="Chromosome"/>
</dbReference>
<dbReference type="Pfam" id="PF07394">
    <property type="entry name" value="DUF1501"/>
    <property type="match status" value="1"/>
</dbReference>
<dbReference type="PANTHER" id="PTHR43737">
    <property type="entry name" value="BLL7424 PROTEIN"/>
    <property type="match status" value="1"/>
</dbReference>
<dbReference type="EMBL" id="CP001854">
    <property type="protein sequence ID" value="ADB49535.1"/>
    <property type="molecule type" value="Genomic_DNA"/>
</dbReference>
<dbReference type="HOGENOM" id="CLU_032896_3_1_11"/>
<accession>D3FCR2</accession>
<proteinExistence type="predicted"/>
<reference evidence="1 2" key="1">
    <citation type="journal article" date="2010" name="Stand. Genomic Sci.">
        <title>Complete genome sequence of Conexibacter woesei type strain (ID131577).</title>
        <authorList>
            <person name="Pukall R."/>
            <person name="Lapidus A."/>
            <person name="Glavina Del Rio T."/>
            <person name="Copeland A."/>
            <person name="Tice H."/>
            <person name="Cheng J.-F."/>
            <person name="Lucas S."/>
            <person name="Chen F."/>
            <person name="Nolan M."/>
            <person name="Bruce D."/>
            <person name="Goodwin L."/>
            <person name="Pitluck S."/>
            <person name="Mavromatis K."/>
            <person name="Ivanova N."/>
            <person name="Ovchinnikova G."/>
            <person name="Pati A."/>
            <person name="Chen A."/>
            <person name="Palaniappan K."/>
            <person name="Land M."/>
            <person name="Hauser L."/>
            <person name="Chang Y.-J."/>
            <person name="Jeffries C.D."/>
            <person name="Chain P."/>
            <person name="Meincke L."/>
            <person name="Sims D."/>
            <person name="Brettin T."/>
            <person name="Detter J.C."/>
            <person name="Rohde M."/>
            <person name="Goeker M."/>
            <person name="Bristow J."/>
            <person name="Eisen J.A."/>
            <person name="Markowitz V."/>
            <person name="Kyrpides N.C."/>
            <person name="Klenk H.-P."/>
            <person name="Hugenholtz P."/>
        </authorList>
    </citation>
    <scope>NUCLEOTIDE SEQUENCE [LARGE SCALE GENOMIC DNA]</scope>
    <source>
        <strain evidence="2">DSM 14684 / CIP 108061 / JCM 11494 / NBRC 100937 / ID131577</strain>
    </source>
</reference>
<evidence type="ECO:0008006" key="3">
    <source>
        <dbReference type="Google" id="ProtNLM"/>
    </source>
</evidence>
<dbReference type="eggNOG" id="COG4102">
    <property type="taxonomic scope" value="Bacteria"/>
</dbReference>
<keyword evidence="2" id="KW-1185">Reference proteome</keyword>
<evidence type="ECO:0000313" key="1">
    <source>
        <dbReference type="EMBL" id="ADB49535.1"/>
    </source>
</evidence>
<gene>
    <name evidence="1" type="ordered locus">Cwoe_1103</name>
</gene>
<dbReference type="AlphaFoldDB" id="D3FCR2"/>
<name>D3FCR2_CONWI</name>
<sequence>MRPDRPVHKGCDDFRQTSAGIRDRWLEGGGGLTRREVIGAGLGGALAIWAGREMGAGDVLAAAEAQAASAPGAPVLVTVFLPGGCDLLDTLIPVGQYGRYADLRPGTKLGDPPLLGATGLAVHPALAEGLNGGVKGLFEAGKVGFLPGIDYANPDLSHFHSRHFWETGLITDRAAAGWLGRWLDRNGSRENPLQGLTLGSTLSPVLSTATAPVAALESPRDVGLDIWGVDEKPHRRMLAAWEQLAAGGDRRAGPAAVREASLLAKRVGDRLAPYAEQDGKDPLAPSVAYPEEDGFGQRLSRIAALIAQPLGVRVVAVQADGEFDTHDNQPEDLAAGLRSVSQSLSAFQADLEARGVADRVLTLVWSEFGRRPKGNESSGTDHGAGGIAWVQGTRAASGILTDYPSLTSLDRDDNLRVTVDFRKVYASLIEGWLGTAADDVIPRAGAYGRLALSR</sequence>
<dbReference type="InterPro" id="IPR010869">
    <property type="entry name" value="DUF1501"/>
</dbReference>
<evidence type="ECO:0000313" key="2">
    <source>
        <dbReference type="Proteomes" id="UP000008229"/>
    </source>
</evidence>
<protein>
    <recommendedName>
        <fullName evidence="3">DUF1501 domain-containing protein</fullName>
    </recommendedName>
</protein>
<organism evidence="1 2">
    <name type="scientific">Conexibacter woesei (strain DSM 14684 / CCUG 47730 / CIP 108061 / JCM 11494 / NBRC 100937 / ID131577)</name>
    <dbReference type="NCBI Taxonomy" id="469383"/>
    <lineage>
        <taxon>Bacteria</taxon>
        <taxon>Bacillati</taxon>
        <taxon>Actinomycetota</taxon>
        <taxon>Thermoleophilia</taxon>
        <taxon>Solirubrobacterales</taxon>
        <taxon>Conexibacteraceae</taxon>
        <taxon>Conexibacter</taxon>
    </lineage>
</organism>
<dbReference type="KEGG" id="cwo:Cwoe_1103"/>
<dbReference type="STRING" id="469383.Cwoe_1103"/>